<sequence length="170" mass="18666">MSGGDQIRTTAEAHEEAALAQARPNARVVHADPDISSAEQKPLPEAIARKPVEEKSPAEWAYERLILYIQNFEEQLDGDHEIAMGFAGSDSGVMRIEGIGFFDPDIVTFYGSDETGAKTQLIQHVTQLNVMLRALPKQVDDEAPARIGFRLVADLEQEAPVEAETAHGER</sequence>
<organism evidence="2 3">
    <name type="scientific">Celeribacter neptunius</name>
    <dbReference type="NCBI Taxonomy" id="588602"/>
    <lineage>
        <taxon>Bacteria</taxon>
        <taxon>Pseudomonadati</taxon>
        <taxon>Pseudomonadota</taxon>
        <taxon>Alphaproteobacteria</taxon>
        <taxon>Rhodobacterales</taxon>
        <taxon>Roseobacteraceae</taxon>
        <taxon>Celeribacter</taxon>
    </lineage>
</organism>
<dbReference type="STRING" id="588602.SAMN04487991_3094"/>
<dbReference type="Proteomes" id="UP000199630">
    <property type="component" value="Unassembled WGS sequence"/>
</dbReference>
<evidence type="ECO:0000256" key="1">
    <source>
        <dbReference type="SAM" id="MobiDB-lite"/>
    </source>
</evidence>
<feature type="region of interest" description="Disordered" evidence="1">
    <location>
        <begin position="1"/>
        <end position="26"/>
    </location>
</feature>
<dbReference type="InterPro" id="IPR046171">
    <property type="entry name" value="DUF6173"/>
</dbReference>
<dbReference type="OrthoDB" id="7202559at2"/>
<accession>A0A1I3UMS4</accession>
<dbReference type="Pfam" id="PF19670">
    <property type="entry name" value="DUF6173"/>
    <property type="match status" value="1"/>
</dbReference>
<gene>
    <name evidence="2" type="ORF">SAMN04487991_3094</name>
</gene>
<evidence type="ECO:0000313" key="2">
    <source>
        <dbReference type="EMBL" id="SFJ83246.1"/>
    </source>
</evidence>
<reference evidence="3" key="1">
    <citation type="submission" date="2016-10" db="EMBL/GenBank/DDBJ databases">
        <authorList>
            <person name="Varghese N."/>
            <person name="Submissions S."/>
        </authorList>
    </citation>
    <scope>NUCLEOTIDE SEQUENCE [LARGE SCALE GENOMIC DNA]</scope>
    <source>
        <strain evidence="3">DSM 26471</strain>
    </source>
</reference>
<dbReference type="AlphaFoldDB" id="A0A1I3UMS4"/>
<name>A0A1I3UMS4_9RHOB</name>
<dbReference type="EMBL" id="FORH01000006">
    <property type="protein sequence ID" value="SFJ83246.1"/>
    <property type="molecule type" value="Genomic_DNA"/>
</dbReference>
<proteinExistence type="predicted"/>
<dbReference type="RefSeq" id="WP_090061609.1">
    <property type="nucleotide sequence ID" value="NZ_FORH01000006.1"/>
</dbReference>
<evidence type="ECO:0000313" key="3">
    <source>
        <dbReference type="Proteomes" id="UP000199630"/>
    </source>
</evidence>
<protein>
    <submittedName>
        <fullName evidence="2">Uncharacterized protein</fullName>
    </submittedName>
</protein>
<keyword evidence="3" id="KW-1185">Reference proteome</keyword>